<dbReference type="EMBL" id="NRRU01000033">
    <property type="protein sequence ID" value="MBK1713213.1"/>
    <property type="molecule type" value="Genomic_DNA"/>
</dbReference>
<dbReference type="Pfam" id="PF00069">
    <property type="entry name" value="Pkinase"/>
    <property type="match status" value="1"/>
</dbReference>
<dbReference type="InterPro" id="IPR008271">
    <property type="entry name" value="Ser/Thr_kinase_AS"/>
</dbReference>
<evidence type="ECO:0000313" key="8">
    <source>
        <dbReference type="Proteomes" id="UP001041814"/>
    </source>
</evidence>
<keyword evidence="8" id="KW-1185">Reference proteome</keyword>
<evidence type="ECO:0000256" key="2">
    <source>
        <dbReference type="ARBA" id="ARBA00022679"/>
    </source>
</evidence>
<dbReference type="RefSeq" id="WP_200228077.1">
    <property type="nucleotide sequence ID" value="NZ_NRRT01000015.1"/>
</dbReference>
<feature type="domain" description="Protein kinase" evidence="6">
    <location>
        <begin position="22"/>
        <end position="294"/>
    </location>
</feature>
<dbReference type="Gene3D" id="1.10.510.10">
    <property type="entry name" value="Transferase(Phosphotransferase) domain 1"/>
    <property type="match status" value="1"/>
</dbReference>
<evidence type="ECO:0000256" key="3">
    <source>
        <dbReference type="ARBA" id="ARBA00022741"/>
    </source>
</evidence>
<dbReference type="GO" id="GO:0004674">
    <property type="term" value="F:protein serine/threonine kinase activity"/>
    <property type="evidence" value="ECO:0007669"/>
    <property type="project" value="UniProtKB-KW"/>
</dbReference>
<dbReference type="InterPro" id="IPR006015">
    <property type="entry name" value="Universal_stress_UspA"/>
</dbReference>
<evidence type="ECO:0000256" key="1">
    <source>
        <dbReference type="ARBA" id="ARBA00008791"/>
    </source>
</evidence>
<reference evidence="7" key="1">
    <citation type="submission" date="2017-08" db="EMBL/GenBank/DDBJ databases">
        <authorList>
            <person name="Imhoff J.F."/>
            <person name="Rahn T."/>
            <person name="Kuenzel S."/>
            <person name="Neulinger S.C."/>
        </authorList>
    </citation>
    <scope>NUCLEOTIDE SEQUENCE</scope>
    <source>
        <strain evidence="7">IM 151</strain>
    </source>
</reference>
<keyword evidence="2" id="KW-0808">Transferase</keyword>
<dbReference type="PROSITE" id="PS00108">
    <property type="entry name" value="PROTEIN_KINASE_ST"/>
    <property type="match status" value="1"/>
</dbReference>
<dbReference type="PANTHER" id="PTHR43289:SF34">
    <property type="entry name" value="SERINE_THREONINE-PROTEIN KINASE YBDM-RELATED"/>
    <property type="match status" value="1"/>
</dbReference>
<dbReference type="PRINTS" id="PR01438">
    <property type="entry name" value="UNVRSLSTRESS"/>
</dbReference>
<sequence>MGNRPARIAPSALAAGQVIDGFRLEERLHQGGMANLWRVIRVDANGEPLAETMPLIMKVPRIKGGEDPASIVGFEVEQMILPALTGTHVPKYVARGDFTHHAYLVMERIEGPSLRPRLDDAPLPIDEVIEIGSRVATALHELHRQHLVHLDVKPSNIVFRPDGTAVLVDFGLSRHDKLPDLLEEEFTLPMGTAPYMSPEQVQFVRNDPRSDLFALGVMLYHLTTGQRPFGSPESVRGLRRRLFVDPVPPRAIRPDCPPWLQEVILKCLEVRPERRYQSAAQLALDLQNPGQVALGSRAARSRQSGTVKVFKRWFFALGSESRPSARLGVADQVARSPIVVAAVDVDNATPLLLEKMQESVRRILVTEPGARLACVSVMRVARIGLDDLVDANGQSRHVKQLVGLKHWARPVTRNLELDEGRLTFHVLEAPDAADALLEFAERNQVDHIVMGARGASVLRRYLGSVSSQVVAKAGCTVTVVRA</sequence>
<dbReference type="SUPFAM" id="SSF56112">
    <property type="entry name" value="Protein kinase-like (PK-like)"/>
    <property type="match status" value="1"/>
</dbReference>
<organism evidence="7 8">
    <name type="scientific">Rubrivivax gelatinosus</name>
    <name type="common">Rhodocyclus gelatinosus</name>
    <name type="synonym">Rhodopseudomonas gelatinosa</name>
    <dbReference type="NCBI Taxonomy" id="28068"/>
    <lineage>
        <taxon>Bacteria</taxon>
        <taxon>Pseudomonadati</taxon>
        <taxon>Pseudomonadota</taxon>
        <taxon>Betaproteobacteria</taxon>
        <taxon>Burkholderiales</taxon>
        <taxon>Sphaerotilaceae</taxon>
        <taxon>Rubrivivax</taxon>
    </lineage>
</organism>
<protein>
    <submittedName>
        <fullName evidence="7">Serine/threonine protein kinase</fullName>
    </submittedName>
</protein>
<comment type="similarity">
    <text evidence="1">Belongs to the universal stress protein A family.</text>
</comment>
<dbReference type="Proteomes" id="UP001041814">
    <property type="component" value="Unassembled WGS sequence"/>
</dbReference>
<dbReference type="PANTHER" id="PTHR43289">
    <property type="entry name" value="MITOGEN-ACTIVATED PROTEIN KINASE KINASE KINASE 20-RELATED"/>
    <property type="match status" value="1"/>
</dbReference>
<dbReference type="PROSITE" id="PS50011">
    <property type="entry name" value="PROTEIN_KINASE_DOM"/>
    <property type="match status" value="1"/>
</dbReference>
<dbReference type="CDD" id="cd00293">
    <property type="entry name" value="USP-like"/>
    <property type="match status" value="1"/>
</dbReference>
<evidence type="ECO:0000256" key="4">
    <source>
        <dbReference type="ARBA" id="ARBA00022777"/>
    </source>
</evidence>
<dbReference type="InterPro" id="IPR000719">
    <property type="entry name" value="Prot_kinase_dom"/>
</dbReference>
<dbReference type="InterPro" id="IPR011009">
    <property type="entry name" value="Kinase-like_dom_sf"/>
</dbReference>
<dbReference type="SUPFAM" id="SSF52402">
    <property type="entry name" value="Adenine nucleotide alpha hydrolases-like"/>
    <property type="match status" value="1"/>
</dbReference>
<name>A0ABS1DUM9_RUBGE</name>
<dbReference type="Pfam" id="PF00582">
    <property type="entry name" value="Usp"/>
    <property type="match status" value="1"/>
</dbReference>
<dbReference type="Gene3D" id="3.40.50.620">
    <property type="entry name" value="HUPs"/>
    <property type="match status" value="1"/>
</dbReference>
<evidence type="ECO:0000313" key="7">
    <source>
        <dbReference type="EMBL" id="MBK1713213.1"/>
    </source>
</evidence>
<dbReference type="CDD" id="cd14014">
    <property type="entry name" value="STKc_PknB_like"/>
    <property type="match status" value="1"/>
</dbReference>
<evidence type="ECO:0000259" key="6">
    <source>
        <dbReference type="PROSITE" id="PS50011"/>
    </source>
</evidence>
<keyword evidence="4 7" id="KW-0418">Kinase</keyword>
<proteinExistence type="inferred from homology"/>
<keyword evidence="5" id="KW-0067">ATP-binding</keyword>
<dbReference type="InterPro" id="IPR014729">
    <property type="entry name" value="Rossmann-like_a/b/a_fold"/>
</dbReference>
<dbReference type="SMART" id="SM00220">
    <property type="entry name" value="S_TKc"/>
    <property type="match status" value="1"/>
</dbReference>
<accession>A0ABS1DUM9</accession>
<comment type="caution">
    <text evidence="7">The sequence shown here is derived from an EMBL/GenBank/DDBJ whole genome shotgun (WGS) entry which is preliminary data.</text>
</comment>
<keyword evidence="7" id="KW-0723">Serine/threonine-protein kinase</keyword>
<gene>
    <name evidence="7" type="ORF">CKO43_10520</name>
</gene>
<evidence type="ECO:0000256" key="5">
    <source>
        <dbReference type="ARBA" id="ARBA00022840"/>
    </source>
</evidence>
<reference evidence="7" key="2">
    <citation type="journal article" date="2020" name="Microorganisms">
        <title>Osmotic Adaptation and Compatible Solute Biosynthesis of Phototrophic Bacteria as Revealed from Genome Analyses.</title>
        <authorList>
            <person name="Imhoff J.F."/>
            <person name="Rahn T."/>
            <person name="Kunzel S."/>
            <person name="Keller A."/>
            <person name="Neulinger S.C."/>
        </authorList>
    </citation>
    <scope>NUCLEOTIDE SEQUENCE</scope>
    <source>
        <strain evidence="7">IM 151</strain>
    </source>
</reference>
<dbReference type="InterPro" id="IPR006016">
    <property type="entry name" value="UspA"/>
</dbReference>
<keyword evidence="3" id="KW-0547">Nucleotide-binding</keyword>